<accession>A0AAV8XQM3</accession>
<dbReference type="Proteomes" id="UP001162162">
    <property type="component" value="Unassembled WGS sequence"/>
</dbReference>
<gene>
    <name evidence="1" type="ORF">NQ318_007708</name>
</gene>
<protein>
    <submittedName>
        <fullName evidence="1">Uncharacterized protein</fullName>
    </submittedName>
</protein>
<name>A0AAV8XQM3_9CUCU</name>
<dbReference type="EMBL" id="JAPWTK010000387">
    <property type="protein sequence ID" value="KAJ8941126.1"/>
    <property type="molecule type" value="Genomic_DNA"/>
</dbReference>
<keyword evidence="2" id="KW-1185">Reference proteome</keyword>
<evidence type="ECO:0000313" key="2">
    <source>
        <dbReference type="Proteomes" id="UP001162162"/>
    </source>
</evidence>
<comment type="caution">
    <text evidence="1">The sequence shown here is derived from an EMBL/GenBank/DDBJ whole genome shotgun (WGS) entry which is preliminary data.</text>
</comment>
<proteinExistence type="predicted"/>
<dbReference type="AlphaFoldDB" id="A0AAV8XQM3"/>
<organism evidence="1 2">
    <name type="scientific">Aromia moschata</name>
    <dbReference type="NCBI Taxonomy" id="1265417"/>
    <lineage>
        <taxon>Eukaryota</taxon>
        <taxon>Metazoa</taxon>
        <taxon>Ecdysozoa</taxon>
        <taxon>Arthropoda</taxon>
        <taxon>Hexapoda</taxon>
        <taxon>Insecta</taxon>
        <taxon>Pterygota</taxon>
        <taxon>Neoptera</taxon>
        <taxon>Endopterygota</taxon>
        <taxon>Coleoptera</taxon>
        <taxon>Polyphaga</taxon>
        <taxon>Cucujiformia</taxon>
        <taxon>Chrysomeloidea</taxon>
        <taxon>Cerambycidae</taxon>
        <taxon>Cerambycinae</taxon>
        <taxon>Callichromatini</taxon>
        <taxon>Aromia</taxon>
    </lineage>
</organism>
<reference evidence="1" key="1">
    <citation type="journal article" date="2023" name="Insect Mol. Biol.">
        <title>Genome sequencing provides insights into the evolution of gene families encoding plant cell wall-degrading enzymes in longhorned beetles.</title>
        <authorList>
            <person name="Shin N.R."/>
            <person name="Okamura Y."/>
            <person name="Kirsch R."/>
            <person name="Pauchet Y."/>
        </authorList>
    </citation>
    <scope>NUCLEOTIDE SEQUENCE</scope>
    <source>
        <strain evidence="1">AMC_N1</strain>
    </source>
</reference>
<evidence type="ECO:0000313" key="1">
    <source>
        <dbReference type="EMBL" id="KAJ8941126.1"/>
    </source>
</evidence>
<sequence length="96" mass="10927">MDQSKDIFGFSSKCSINLNEVIQFPNEKKKVARRRWAILAKALKSPLESQPSSPTDEFSVRRISSFMLLKTQELSAAPIVSSENQYLDQIKKTHLV</sequence>